<sequence length="160" mass="18489">MLFPDQVYNEVNEQLRDAVMSMIDQERKGGNINQALLKDVLDIYVEMGMDSMKYYEDFEVDMLKATAEYYSTKASQWIAINSYNDYMLKVDECLKQETNRASCYLHSSSKQKLLKVVEQELSMYAGELQENALTKDVLEMGKAYTNLEVGALKRENDKTT</sequence>
<name>A0A822YMT2_NELNU</name>
<accession>A0A822YMT2</accession>
<gene>
    <name evidence="3" type="ORF">HUJ06_012234</name>
</gene>
<dbReference type="PANTHER" id="PTHR11932">
    <property type="entry name" value="CULLIN"/>
    <property type="match status" value="1"/>
</dbReference>
<comment type="caution">
    <text evidence="3">The sequence shown here is derived from an EMBL/GenBank/DDBJ whole genome shotgun (WGS) entry which is preliminary data.</text>
</comment>
<dbReference type="Proteomes" id="UP000607653">
    <property type="component" value="Unassembled WGS sequence"/>
</dbReference>
<dbReference type="GO" id="GO:0031625">
    <property type="term" value="F:ubiquitin protein ligase binding"/>
    <property type="evidence" value="ECO:0007669"/>
    <property type="project" value="InterPro"/>
</dbReference>
<dbReference type="InterPro" id="IPR001373">
    <property type="entry name" value="Cullin_N"/>
</dbReference>
<dbReference type="AlphaFoldDB" id="A0A822YMT2"/>
<keyword evidence="4" id="KW-1185">Reference proteome</keyword>
<evidence type="ECO:0000256" key="1">
    <source>
        <dbReference type="ARBA" id="ARBA00006019"/>
    </source>
</evidence>
<dbReference type="FunFam" id="1.20.1310.10:FF:000001">
    <property type="entry name" value="Cullin 3"/>
    <property type="match status" value="1"/>
</dbReference>
<feature type="domain" description="Cullin N-terminal" evidence="2">
    <location>
        <begin position="2"/>
        <end position="122"/>
    </location>
</feature>
<evidence type="ECO:0000259" key="2">
    <source>
        <dbReference type="Pfam" id="PF00888"/>
    </source>
</evidence>
<dbReference type="EMBL" id="DUZY01000003">
    <property type="protein sequence ID" value="DAD33383.1"/>
    <property type="molecule type" value="Genomic_DNA"/>
</dbReference>
<dbReference type="InterPro" id="IPR045093">
    <property type="entry name" value="Cullin"/>
</dbReference>
<dbReference type="InterPro" id="IPR016159">
    <property type="entry name" value="Cullin_repeat-like_dom_sf"/>
</dbReference>
<dbReference type="GO" id="GO:0006511">
    <property type="term" value="P:ubiquitin-dependent protein catabolic process"/>
    <property type="evidence" value="ECO:0007669"/>
    <property type="project" value="InterPro"/>
</dbReference>
<dbReference type="Pfam" id="PF00888">
    <property type="entry name" value="Cullin"/>
    <property type="match status" value="1"/>
</dbReference>
<comment type="similarity">
    <text evidence="1">Belongs to the cullin family.</text>
</comment>
<dbReference type="Gene3D" id="1.20.1310.10">
    <property type="entry name" value="Cullin Repeats"/>
    <property type="match status" value="1"/>
</dbReference>
<proteinExistence type="inferred from homology"/>
<dbReference type="SUPFAM" id="SSF74788">
    <property type="entry name" value="Cullin repeat-like"/>
    <property type="match status" value="1"/>
</dbReference>
<organism evidence="3 4">
    <name type="scientific">Nelumbo nucifera</name>
    <name type="common">Sacred lotus</name>
    <dbReference type="NCBI Taxonomy" id="4432"/>
    <lineage>
        <taxon>Eukaryota</taxon>
        <taxon>Viridiplantae</taxon>
        <taxon>Streptophyta</taxon>
        <taxon>Embryophyta</taxon>
        <taxon>Tracheophyta</taxon>
        <taxon>Spermatophyta</taxon>
        <taxon>Magnoliopsida</taxon>
        <taxon>Proteales</taxon>
        <taxon>Nelumbonaceae</taxon>
        <taxon>Nelumbo</taxon>
    </lineage>
</organism>
<evidence type="ECO:0000313" key="4">
    <source>
        <dbReference type="Proteomes" id="UP000607653"/>
    </source>
</evidence>
<protein>
    <recommendedName>
        <fullName evidence="2">Cullin N-terminal domain-containing protein</fullName>
    </recommendedName>
</protein>
<evidence type="ECO:0000313" key="3">
    <source>
        <dbReference type="EMBL" id="DAD33383.1"/>
    </source>
</evidence>
<reference evidence="3 4" key="1">
    <citation type="journal article" date="2020" name="Mol. Biol. Evol.">
        <title>Distinct Expression and Methylation Patterns for Genes with Different Fates following a Single Whole-Genome Duplication in Flowering Plants.</title>
        <authorList>
            <person name="Shi T."/>
            <person name="Rahmani R.S."/>
            <person name="Gugger P.F."/>
            <person name="Wang M."/>
            <person name="Li H."/>
            <person name="Zhang Y."/>
            <person name="Li Z."/>
            <person name="Wang Q."/>
            <person name="Van de Peer Y."/>
            <person name="Marchal K."/>
            <person name="Chen J."/>
        </authorList>
    </citation>
    <scope>NUCLEOTIDE SEQUENCE [LARGE SCALE GENOMIC DNA]</scope>
    <source>
        <tissue evidence="3">Leaf</tissue>
    </source>
</reference>